<feature type="binding site" evidence="6">
    <location>
        <position position="151"/>
    </location>
    <ligand>
        <name>Zn(2+)</name>
        <dbReference type="ChEBI" id="CHEBI:29105"/>
        <note>structural</note>
    </ligand>
</feature>
<comment type="similarity">
    <text evidence="6 7">Belongs to the adenylate kinase family.</text>
</comment>
<keyword evidence="4 6" id="KW-0418">Kinase</keyword>
<feature type="region of interest" description="LID" evidence="6">
    <location>
        <begin position="127"/>
        <end position="164"/>
    </location>
</feature>
<keyword evidence="1 6" id="KW-0808">Transferase</keyword>
<protein>
    <recommendedName>
        <fullName evidence="6 8">Adenylate kinase</fullName>
        <shortName evidence="6">AK</shortName>
        <ecNumber evidence="6 8">2.7.4.3</ecNumber>
    </recommendedName>
    <alternativeName>
        <fullName evidence="6">ATP-AMP transphosphorylase</fullName>
    </alternativeName>
    <alternativeName>
        <fullName evidence="6">ATP:AMP phosphotransferase</fullName>
    </alternativeName>
    <alternativeName>
        <fullName evidence="6">Adenylate monophosphate kinase</fullName>
    </alternativeName>
</protein>
<dbReference type="PRINTS" id="PR00094">
    <property type="entry name" value="ADENYLTKNASE"/>
</dbReference>
<feature type="binding site" evidence="6">
    <location>
        <position position="154"/>
    </location>
    <ligand>
        <name>Zn(2+)</name>
        <dbReference type="ChEBI" id="CHEBI:29105"/>
        <note>structural</note>
    </ligand>
</feature>
<comment type="subunit">
    <text evidence="6 8">Monomer.</text>
</comment>
<feature type="binding site" evidence="6">
    <location>
        <begin position="10"/>
        <end position="15"/>
    </location>
    <ligand>
        <name>ATP</name>
        <dbReference type="ChEBI" id="CHEBI:30616"/>
    </ligand>
</feature>
<name>A0A931PT17_FIMGI</name>
<keyword evidence="2 6" id="KW-0545">Nucleotide biosynthesis</keyword>
<dbReference type="InterPro" id="IPR006259">
    <property type="entry name" value="Adenyl_kin_sub"/>
</dbReference>
<dbReference type="NCBIfam" id="NF001381">
    <property type="entry name" value="PRK00279.1-3"/>
    <property type="match status" value="1"/>
</dbReference>
<evidence type="ECO:0000256" key="3">
    <source>
        <dbReference type="ARBA" id="ARBA00022741"/>
    </source>
</evidence>
<dbReference type="AlphaFoldDB" id="A0A931PT17"/>
<comment type="domain">
    <text evidence="6">Consists of three domains, a large central CORE domain and two small peripheral domains, NMPbind and LID, which undergo movements during catalysis. The LID domain closes over the site of phosphoryl transfer upon ATP binding. Assembling and dissambling the active center during each catalytic cycle provides an effective means to prevent ATP hydrolysis. Some bacteria have evolved a zinc-coordinating structure that stabilizes the LID domain.</text>
</comment>
<feature type="binding site" evidence="6">
    <location>
        <position position="93"/>
    </location>
    <ligand>
        <name>AMP</name>
        <dbReference type="ChEBI" id="CHEBI:456215"/>
    </ligand>
</feature>
<dbReference type="InterPro" id="IPR007862">
    <property type="entry name" value="Adenylate_kinase_lid-dom"/>
</dbReference>
<feature type="domain" description="Adenylate kinase active site lid" evidence="9">
    <location>
        <begin position="128"/>
        <end position="163"/>
    </location>
</feature>
<dbReference type="EMBL" id="JACOSL010000019">
    <property type="protein sequence ID" value="MBI1756013.1"/>
    <property type="molecule type" value="Genomic_DNA"/>
</dbReference>
<evidence type="ECO:0000256" key="8">
    <source>
        <dbReference type="RuleBase" id="RU003331"/>
    </source>
</evidence>
<dbReference type="GO" id="GO:0044209">
    <property type="term" value="P:AMP salvage"/>
    <property type="evidence" value="ECO:0007669"/>
    <property type="project" value="UniProtKB-UniRule"/>
</dbReference>
<feature type="binding site" evidence="6">
    <location>
        <begin position="137"/>
        <end position="138"/>
    </location>
    <ligand>
        <name>ATP</name>
        <dbReference type="ChEBI" id="CHEBI:30616"/>
    </ligand>
</feature>
<evidence type="ECO:0000256" key="1">
    <source>
        <dbReference type="ARBA" id="ARBA00022679"/>
    </source>
</evidence>
<dbReference type="PROSITE" id="PS00113">
    <property type="entry name" value="ADENYLATE_KINASE"/>
    <property type="match status" value="1"/>
</dbReference>
<evidence type="ECO:0000256" key="7">
    <source>
        <dbReference type="RuleBase" id="RU003330"/>
    </source>
</evidence>
<evidence type="ECO:0000256" key="4">
    <source>
        <dbReference type="ARBA" id="ARBA00022777"/>
    </source>
</evidence>
<feature type="binding site" evidence="6">
    <location>
        <begin position="57"/>
        <end position="59"/>
    </location>
    <ligand>
        <name>AMP</name>
        <dbReference type="ChEBI" id="CHEBI:456215"/>
    </ligand>
</feature>
<evidence type="ECO:0000256" key="6">
    <source>
        <dbReference type="HAMAP-Rule" id="MF_00235"/>
    </source>
</evidence>
<proteinExistence type="inferred from homology"/>
<feature type="binding site" evidence="6">
    <location>
        <position position="31"/>
    </location>
    <ligand>
        <name>AMP</name>
        <dbReference type="ChEBI" id="CHEBI:456215"/>
    </ligand>
</feature>
<feature type="binding site" evidence="6">
    <location>
        <position position="172"/>
    </location>
    <ligand>
        <name>AMP</name>
        <dbReference type="ChEBI" id="CHEBI:456215"/>
    </ligand>
</feature>
<evidence type="ECO:0000256" key="2">
    <source>
        <dbReference type="ARBA" id="ARBA00022727"/>
    </source>
</evidence>
<feature type="binding site" evidence="6">
    <location>
        <position position="200"/>
    </location>
    <ligand>
        <name>ATP</name>
        <dbReference type="ChEBI" id="CHEBI:30616"/>
    </ligand>
</feature>
<keyword evidence="5 6" id="KW-0067">ATP-binding</keyword>
<evidence type="ECO:0000259" key="9">
    <source>
        <dbReference type="Pfam" id="PF05191"/>
    </source>
</evidence>
<feature type="binding site" evidence="6">
    <location>
        <position position="128"/>
    </location>
    <ligand>
        <name>ATP</name>
        <dbReference type="ChEBI" id="CHEBI:30616"/>
    </ligand>
</feature>
<comment type="pathway">
    <text evidence="6">Purine metabolism; AMP biosynthesis via salvage pathway; AMP from ADP: step 1/1.</text>
</comment>
<feature type="binding site" evidence="6">
    <location>
        <begin position="86"/>
        <end position="89"/>
    </location>
    <ligand>
        <name>AMP</name>
        <dbReference type="ChEBI" id="CHEBI:456215"/>
    </ligand>
</feature>
<feature type="region of interest" description="NMP" evidence="6">
    <location>
        <begin position="30"/>
        <end position="59"/>
    </location>
</feature>
<organism evidence="10 11">
    <name type="scientific">Fimbriimonas ginsengisoli</name>
    <dbReference type="NCBI Taxonomy" id="1005039"/>
    <lineage>
        <taxon>Bacteria</taxon>
        <taxon>Bacillati</taxon>
        <taxon>Armatimonadota</taxon>
        <taxon>Fimbriimonadia</taxon>
        <taxon>Fimbriimonadales</taxon>
        <taxon>Fimbriimonadaceae</taxon>
        <taxon>Fimbriimonas</taxon>
    </lineage>
</organism>
<comment type="catalytic activity">
    <reaction evidence="6 8">
        <text>AMP + ATP = 2 ADP</text>
        <dbReference type="Rhea" id="RHEA:12973"/>
        <dbReference type="ChEBI" id="CHEBI:30616"/>
        <dbReference type="ChEBI" id="CHEBI:456215"/>
        <dbReference type="ChEBI" id="CHEBI:456216"/>
        <dbReference type="EC" id="2.7.4.3"/>
    </reaction>
</comment>
<comment type="function">
    <text evidence="6">Catalyzes the reversible transfer of the terminal phosphate group between ATP and AMP. Plays an important role in cellular energy homeostasis and in adenine nucleotide metabolism.</text>
</comment>
<feature type="binding site" evidence="6">
    <location>
        <position position="131"/>
    </location>
    <ligand>
        <name>Zn(2+)</name>
        <dbReference type="ChEBI" id="CHEBI:29105"/>
        <note>structural</note>
    </ligand>
</feature>
<evidence type="ECO:0000256" key="5">
    <source>
        <dbReference type="ARBA" id="ARBA00022840"/>
    </source>
</evidence>
<dbReference type="Pfam" id="PF05191">
    <property type="entry name" value="ADK_lid"/>
    <property type="match status" value="1"/>
</dbReference>
<dbReference type="PANTHER" id="PTHR23359">
    <property type="entry name" value="NUCLEOTIDE KINASE"/>
    <property type="match status" value="1"/>
</dbReference>
<accession>A0A931PT17</accession>
<dbReference type="NCBIfam" id="NF001380">
    <property type="entry name" value="PRK00279.1-2"/>
    <property type="match status" value="1"/>
</dbReference>
<dbReference type="GO" id="GO:0004017">
    <property type="term" value="F:AMP kinase activity"/>
    <property type="evidence" value="ECO:0007669"/>
    <property type="project" value="UniProtKB-UniRule"/>
</dbReference>
<sequence>MRLILIGPPGVGKGTQATLLKERTGALPISSGDLFRAEMCAGTELGNLAKSYVERGQLVPDEVTIGMMRRRLAKPDVRERGFILDGFPRTLGQAEGLDHLLSELGLELGQAVLFEVPEDVVVARLGGRLTCPSCGEVFHRVNRPPKVDGVCDRCGSALAVRKDDQPETIRERMRVFREATAPLADYYERLGLLRRVNGSGAPEAVYQEIVRP</sequence>
<evidence type="ECO:0000313" key="11">
    <source>
        <dbReference type="Proteomes" id="UP000727962"/>
    </source>
</evidence>
<dbReference type="GO" id="GO:0005524">
    <property type="term" value="F:ATP binding"/>
    <property type="evidence" value="ECO:0007669"/>
    <property type="project" value="UniProtKB-UniRule"/>
</dbReference>
<dbReference type="InterPro" id="IPR033690">
    <property type="entry name" value="Adenylat_kinase_CS"/>
</dbReference>
<reference evidence="10" key="1">
    <citation type="submission" date="2020-07" db="EMBL/GenBank/DDBJ databases">
        <title>Huge and variable diversity of episymbiotic CPR bacteria and DPANN archaea in groundwater ecosystems.</title>
        <authorList>
            <person name="He C.Y."/>
            <person name="Keren R."/>
            <person name="Whittaker M."/>
            <person name="Farag I.F."/>
            <person name="Doudna J."/>
            <person name="Cate J.H.D."/>
            <person name="Banfield J.F."/>
        </authorList>
    </citation>
    <scope>NUCLEOTIDE SEQUENCE</scope>
    <source>
        <strain evidence="10">NC_groundwater_17_Pr7_B-0.1um_64_12</strain>
    </source>
</reference>
<dbReference type="InterPro" id="IPR027417">
    <property type="entry name" value="P-loop_NTPase"/>
</dbReference>
<dbReference type="NCBIfam" id="TIGR01351">
    <property type="entry name" value="adk"/>
    <property type="match status" value="1"/>
</dbReference>
<gene>
    <name evidence="6" type="primary">adk</name>
    <name evidence="10" type="ORF">HYR64_02785</name>
</gene>
<keyword evidence="6" id="KW-0862">Zinc</keyword>
<dbReference type="NCBIfam" id="NF011100">
    <property type="entry name" value="PRK14527.1"/>
    <property type="match status" value="1"/>
</dbReference>
<dbReference type="GO" id="GO:0005737">
    <property type="term" value="C:cytoplasm"/>
    <property type="evidence" value="ECO:0007669"/>
    <property type="project" value="UniProtKB-SubCell"/>
</dbReference>
<comment type="caution">
    <text evidence="10">The sequence shown here is derived from an EMBL/GenBank/DDBJ whole genome shotgun (WGS) entry which is preliminary data.</text>
</comment>
<dbReference type="CDD" id="cd01428">
    <property type="entry name" value="ADK"/>
    <property type="match status" value="1"/>
</dbReference>
<dbReference type="InterPro" id="IPR000850">
    <property type="entry name" value="Adenylat/UMP-CMP_kin"/>
</dbReference>
<dbReference type="Gene3D" id="3.40.50.300">
    <property type="entry name" value="P-loop containing nucleotide triphosphate hydrolases"/>
    <property type="match status" value="1"/>
</dbReference>
<keyword evidence="6" id="KW-0963">Cytoplasm</keyword>
<dbReference type="GO" id="GO:0008270">
    <property type="term" value="F:zinc ion binding"/>
    <property type="evidence" value="ECO:0007669"/>
    <property type="project" value="UniProtKB-UniRule"/>
</dbReference>
<dbReference type="Proteomes" id="UP000727962">
    <property type="component" value="Unassembled WGS sequence"/>
</dbReference>
<feature type="binding site" evidence="6">
    <location>
        <position position="134"/>
    </location>
    <ligand>
        <name>Zn(2+)</name>
        <dbReference type="ChEBI" id="CHEBI:29105"/>
        <note>structural</note>
    </ligand>
</feature>
<feature type="binding site" evidence="6">
    <location>
        <position position="161"/>
    </location>
    <ligand>
        <name>AMP</name>
        <dbReference type="ChEBI" id="CHEBI:456215"/>
    </ligand>
</feature>
<keyword evidence="6" id="KW-0479">Metal-binding</keyword>
<dbReference type="SUPFAM" id="SSF52540">
    <property type="entry name" value="P-loop containing nucleoside triphosphate hydrolases"/>
    <property type="match status" value="1"/>
</dbReference>
<evidence type="ECO:0000313" key="10">
    <source>
        <dbReference type="EMBL" id="MBI1756013.1"/>
    </source>
</evidence>
<keyword evidence="3 6" id="KW-0547">Nucleotide-binding</keyword>
<dbReference type="EC" id="2.7.4.3" evidence="6 8"/>
<dbReference type="FunFam" id="3.40.50.300:FF:000106">
    <property type="entry name" value="Adenylate kinase mitochondrial"/>
    <property type="match status" value="1"/>
</dbReference>
<dbReference type="HAMAP" id="MF_00235">
    <property type="entry name" value="Adenylate_kinase_Adk"/>
    <property type="match status" value="1"/>
</dbReference>
<dbReference type="Pfam" id="PF00406">
    <property type="entry name" value="ADK"/>
    <property type="match status" value="1"/>
</dbReference>
<feature type="binding site" evidence="6">
    <location>
        <position position="36"/>
    </location>
    <ligand>
        <name>AMP</name>
        <dbReference type="ChEBI" id="CHEBI:456215"/>
    </ligand>
</feature>
<comment type="subcellular location">
    <subcellularLocation>
        <location evidence="6 8">Cytoplasm</location>
    </subcellularLocation>
</comment>